<evidence type="ECO:0000256" key="1">
    <source>
        <dbReference type="SAM" id="MobiDB-lite"/>
    </source>
</evidence>
<reference evidence="2" key="2">
    <citation type="journal article" date="2022" name="Res Sq">
        <title>Comparative Genomics Reveals Insights into the Divergent Evolution of Astigmatic Mites and Household Pest Adaptations.</title>
        <authorList>
            <person name="Xiong Q."/>
            <person name="Wan A.T.-Y."/>
            <person name="Liu X.-Y."/>
            <person name="Fung C.S.-H."/>
            <person name="Xiao X."/>
            <person name="Malainual N."/>
            <person name="Hou J."/>
            <person name="Wang L."/>
            <person name="Wang M."/>
            <person name="Yang K."/>
            <person name="Cui Y."/>
            <person name="Leung E."/>
            <person name="Nong W."/>
            <person name="Shin S.-K."/>
            <person name="Au S."/>
            <person name="Jeong K.Y."/>
            <person name="Chew F.T."/>
            <person name="Hui J."/>
            <person name="Leung T.F."/>
            <person name="Tungtrongchitr A."/>
            <person name="Zhong N."/>
            <person name="Liu Z."/>
            <person name="Tsui S."/>
        </authorList>
    </citation>
    <scope>NUCLEOTIDE SEQUENCE</scope>
    <source>
        <strain evidence="2">Derf</strain>
        <tissue evidence="2">Whole organism</tissue>
    </source>
</reference>
<sequence>MYLFLTKIEGHQPPPPAPPPPPPPPPSLPPLPSGYWIKSIIAEVTTIANLTSQSTPPSSSSYRYNHPIHHWSYDPSIDVPFLLNLKIQIRRRSKKNTNHGNDKSTTTVPAIYELKHS</sequence>
<feature type="region of interest" description="Disordered" evidence="1">
    <location>
        <begin position="8"/>
        <end position="31"/>
    </location>
</feature>
<comment type="caution">
    <text evidence="2">The sequence shown here is derived from an EMBL/GenBank/DDBJ whole genome shotgun (WGS) entry which is preliminary data.</text>
</comment>
<dbReference type="EMBL" id="ASGP02000002">
    <property type="protein sequence ID" value="KAH9520728.1"/>
    <property type="molecule type" value="Genomic_DNA"/>
</dbReference>
<dbReference type="Proteomes" id="UP000790347">
    <property type="component" value="Unassembled WGS sequence"/>
</dbReference>
<organism evidence="2 3">
    <name type="scientific">Dermatophagoides farinae</name>
    <name type="common">American house dust mite</name>
    <dbReference type="NCBI Taxonomy" id="6954"/>
    <lineage>
        <taxon>Eukaryota</taxon>
        <taxon>Metazoa</taxon>
        <taxon>Ecdysozoa</taxon>
        <taxon>Arthropoda</taxon>
        <taxon>Chelicerata</taxon>
        <taxon>Arachnida</taxon>
        <taxon>Acari</taxon>
        <taxon>Acariformes</taxon>
        <taxon>Sarcoptiformes</taxon>
        <taxon>Astigmata</taxon>
        <taxon>Psoroptidia</taxon>
        <taxon>Analgoidea</taxon>
        <taxon>Pyroglyphidae</taxon>
        <taxon>Dermatophagoidinae</taxon>
        <taxon>Dermatophagoides</taxon>
    </lineage>
</organism>
<dbReference type="AlphaFoldDB" id="A0A922I7A9"/>
<gene>
    <name evidence="2" type="ORF">DERF_004419</name>
</gene>
<accession>A0A922I7A9</accession>
<feature type="compositionally biased region" description="Pro residues" evidence="1">
    <location>
        <begin position="12"/>
        <end position="31"/>
    </location>
</feature>
<protein>
    <submittedName>
        <fullName evidence="2">Uncharacterized protein</fullName>
    </submittedName>
</protein>
<name>A0A922I7A9_DERFA</name>
<reference evidence="2" key="1">
    <citation type="submission" date="2013-05" db="EMBL/GenBank/DDBJ databases">
        <authorList>
            <person name="Yim A.K.Y."/>
            <person name="Chan T.F."/>
            <person name="Ji K.M."/>
            <person name="Liu X.Y."/>
            <person name="Zhou J.W."/>
            <person name="Li R.Q."/>
            <person name="Yang K.Y."/>
            <person name="Li J."/>
            <person name="Li M."/>
            <person name="Law P.T.W."/>
            <person name="Wu Y.L."/>
            <person name="Cai Z.L."/>
            <person name="Qin H."/>
            <person name="Bao Y."/>
            <person name="Leung R.K.K."/>
            <person name="Ng P.K.S."/>
            <person name="Zou J."/>
            <person name="Zhong X.J."/>
            <person name="Ran P.X."/>
            <person name="Zhong N.S."/>
            <person name="Liu Z.G."/>
            <person name="Tsui S.K.W."/>
        </authorList>
    </citation>
    <scope>NUCLEOTIDE SEQUENCE</scope>
    <source>
        <strain evidence="2">Derf</strain>
        <tissue evidence="2">Whole organism</tissue>
    </source>
</reference>
<evidence type="ECO:0000313" key="2">
    <source>
        <dbReference type="EMBL" id="KAH9520728.1"/>
    </source>
</evidence>
<proteinExistence type="predicted"/>
<evidence type="ECO:0000313" key="3">
    <source>
        <dbReference type="Proteomes" id="UP000790347"/>
    </source>
</evidence>
<keyword evidence="3" id="KW-1185">Reference proteome</keyword>
<feature type="region of interest" description="Disordered" evidence="1">
    <location>
        <begin position="93"/>
        <end position="117"/>
    </location>
</feature>